<proteinExistence type="predicted"/>
<evidence type="ECO:0000313" key="1">
    <source>
        <dbReference type="EMBL" id="SOQ57272.1"/>
    </source>
</evidence>
<dbReference type="AlphaFoldDB" id="A0A2H1WWA8"/>
<protein>
    <submittedName>
        <fullName evidence="1">SFRICE_026964</fullName>
    </submittedName>
</protein>
<reference evidence="1" key="1">
    <citation type="submission" date="2016-07" db="EMBL/GenBank/DDBJ databases">
        <authorList>
            <person name="Bretaudeau A."/>
        </authorList>
    </citation>
    <scope>NUCLEOTIDE SEQUENCE</scope>
    <source>
        <strain evidence="1">Rice</strain>
        <tissue evidence="1">Whole body</tissue>
    </source>
</reference>
<sequence length="77" mass="9152">MTMMQRAADNRFDFSNIRMMPPYLCHYWLGFNADQFYDLLNSIPNLAEQVRTGDSNERLATLFNKPRTTLERWMSKA</sequence>
<name>A0A2H1WWA8_SPOFR</name>
<gene>
    <name evidence="1" type="ORF">SFRICE_026964</name>
</gene>
<accession>A0A2H1WWA8</accession>
<organism evidence="1">
    <name type="scientific">Spodoptera frugiperda</name>
    <name type="common">Fall armyworm</name>
    <dbReference type="NCBI Taxonomy" id="7108"/>
    <lineage>
        <taxon>Eukaryota</taxon>
        <taxon>Metazoa</taxon>
        <taxon>Ecdysozoa</taxon>
        <taxon>Arthropoda</taxon>
        <taxon>Hexapoda</taxon>
        <taxon>Insecta</taxon>
        <taxon>Pterygota</taxon>
        <taxon>Neoptera</taxon>
        <taxon>Endopterygota</taxon>
        <taxon>Lepidoptera</taxon>
        <taxon>Glossata</taxon>
        <taxon>Ditrysia</taxon>
        <taxon>Noctuoidea</taxon>
        <taxon>Noctuidae</taxon>
        <taxon>Amphipyrinae</taxon>
        <taxon>Spodoptera</taxon>
    </lineage>
</organism>
<dbReference type="EMBL" id="ODYU01011502">
    <property type="protein sequence ID" value="SOQ57272.1"/>
    <property type="molecule type" value="Genomic_DNA"/>
</dbReference>